<organism evidence="3 4">
    <name type="scientific">Jiella pacifica</name>
    <dbReference type="NCBI Taxonomy" id="2696469"/>
    <lineage>
        <taxon>Bacteria</taxon>
        <taxon>Pseudomonadati</taxon>
        <taxon>Pseudomonadota</taxon>
        <taxon>Alphaproteobacteria</taxon>
        <taxon>Hyphomicrobiales</taxon>
        <taxon>Aurantimonadaceae</taxon>
        <taxon>Jiella</taxon>
    </lineage>
</organism>
<dbReference type="AlphaFoldDB" id="A0A6N9SW08"/>
<dbReference type="PANTHER" id="PTHR43777">
    <property type="entry name" value="MOLYBDENUM COFACTOR CYTIDYLYLTRANSFERASE"/>
    <property type="match status" value="1"/>
</dbReference>
<accession>A0A6N9SW08</accession>
<dbReference type="InterPro" id="IPR012184">
    <property type="entry name" value="Bifunc_Mopterin-bd"/>
</dbReference>
<sequence>MRFGEVSTSEAEGTLLAHSKSVESGKIAKGTRLSGGDVAALAAAGFQTLVVARLDPGDLTEDEAAARIGAALGGSHLVVADAATGRVNVHAGASGLFVPDRLAIDRINAVDPAITLATLSEFEPVTDGRMVATVKIIPLAVSGASVERVLEILAEGPAFRLAPFRPRKVALIQTELTGTRRKMLDKTRRVTEARLVPSQSHLVTELRCPHEDTALSAALRQTEDADLVLVFGASAVIDAADVIPAAVRLAGGTVDHLGMPVDPGNLLLLGHIGGRPVLGAPGCARSPKENGFDWVLNRLLADVAVSGEDIRRMGVGGLLMEIASRPQPREGGREVSEDDDPSVDIVVLAAGLSRRMGGANKLLAEFDGKPLIRRTVETALASRNADCVRVVVGHMRADIVAALDGLDVEIVGSPNFADGLSASLKAGFIASKEADGVLVMLADQPLLAPRDLDRLIAAFTGRGKGAVVAACDRGERRNPVILSTGFMPAIEALTGDVGAARIIAAHPDALVEVDIGPAASLDVDTPDAVESAGGRVVGEWYSGRSIRSARVSSPRGD</sequence>
<dbReference type="PANTHER" id="PTHR43777:SF1">
    <property type="entry name" value="MOLYBDENUM COFACTOR CYTIDYLYLTRANSFERASE"/>
    <property type="match status" value="1"/>
</dbReference>
<dbReference type="PIRSF" id="PIRSF036626">
    <property type="entry name" value="MPTBd_MobAlike"/>
    <property type="match status" value="1"/>
</dbReference>
<gene>
    <name evidence="3" type="ORF">GTK09_02315</name>
</gene>
<dbReference type="CDD" id="cd03522">
    <property type="entry name" value="MoeA_like"/>
    <property type="match status" value="1"/>
</dbReference>
<dbReference type="SUPFAM" id="SSF53218">
    <property type="entry name" value="Molybdenum cofactor biosynthesis proteins"/>
    <property type="match status" value="1"/>
</dbReference>
<dbReference type="RefSeq" id="WP_163460840.1">
    <property type="nucleotide sequence ID" value="NZ_JAAAMG010000001.1"/>
</dbReference>
<dbReference type="InterPro" id="IPR025877">
    <property type="entry name" value="MobA-like_NTP_Trfase"/>
</dbReference>
<dbReference type="Pfam" id="PF12804">
    <property type="entry name" value="NTP_transf_3"/>
    <property type="match status" value="1"/>
</dbReference>
<protein>
    <submittedName>
        <fullName evidence="3">NTP transferase domain-containing protein</fullName>
    </submittedName>
</protein>
<name>A0A6N9SW08_9HYPH</name>
<evidence type="ECO:0000313" key="4">
    <source>
        <dbReference type="Proteomes" id="UP000469011"/>
    </source>
</evidence>
<dbReference type="Gene3D" id="3.40.980.10">
    <property type="entry name" value="MoaB/Mog-like domain"/>
    <property type="match status" value="1"/>
</dbReference>
<dbReference type="CDD" id="cd04182">
    <property type="entry name" value="GT_2_like_f"/>
    <property type="match status" value="1"/>
</dbReference>
<proteinExistence type="predicted"/>
<evidence type="ECO:0000259" key="2">
    <source>
        <dbReference type="Pfam" id="PF12804"/>
    </source>
</evidence>
<dbReference type="Gene3D" id="3.90.550.10">
    <property type="entry name" value="Spore Coat Polysaccharide Biosynthesis Protein SpsA, Chain A"/>
    <property type="match status" value="1"/>
</dbReference>
<keyword evidence="4" id="KW-1185">Reference proteome</keyword>
<comment type="caution">
    <text evidence="3">The sequence shown here is derived from an EMBL/GenBank/DDBJ whole genome shotgun (WGS) entry which is preliminary data.</text>
</comment>
<dbReference type="InterPro" id="IPR029044">
    <property type="entry name" value="Nucleotide-diphossugar_trans"/>
</dbReference>
<dbReference type="EMBL" id="JAAAMG010000001">
    <property type="protein sequence ID" value="NDW03250.1"/>
    <property type="molecule type" value="Genomic_DNA"/>
</dbReference>
<dbReference type="InterPro" id="IPR036425">
    <property type="entry name" value="MoaB/Mog-like_dom_sf"/>
</dbReference>
<feature type="domain" description="MobA-like NTP transferase" evidence="2">
    <location>
        <begin position="346"/>
        <end position="507"/>
    </location>
</feature>
<dbReference type="GO" id="GO:0016779">
    <property type="term" value="F:nucleotidyltransferase activity"/>
    <property type="evidence" value="ECO:0007669"/>
    <property type="project" value="UniProtKB-ARBA"/>
</dbReference>
<evidence type="ECO:0000313" key="3">
    <source>
        <dbReference type="EMBL" id="NDW03250.1"/>
    </source>
</evidence>
<keyword evidence="1" id="KW-0460">Magnesium</keyword>
<reference evidence="3 4" key="1">
    <citation type="submission" date="2020-01" db="EMBL/GenBank/DDBJ databases">
        <title>Jiella pacifica sp. nov.</title>
        <authorList>
            <person name="Xue Z."/>
            <person name="Zhu S."/>
            <person name="Chen J."/>
            <person name="Yang J."/>
        </authorList>
    </citation>
    <scope>NUCLEOTIDE SEQUENCE [LARGE SCALE GENOMIC DNA]</scope>
    <source>
        <strain evidence="3 4">40Bstr34</strain>
    </source>
</reference>
<dbReference type="SUPFAM" id="SSF53448">
    <property type="entry name" value="Nucleotide-diphospho-sugar transferases"/>
    <property type="match status" value="1"/>
</dbReference>
<keyword evidence="3" id="KW-0808">Transferase</keyword>
<evidence type="ECO:0000256" key="1">
    <source>
        <dbReference type="ARBA" id="ARBA00022842"/>
    </source>
</evidence>
<dbReference type="Proteomes" id="UP000469011">
    <property type="component" value="Unassembled WGS sequence"/>
</dbReference>